<feature type="chain" id="PRO_5007106129" description="Intersectin-EH binding protein Ibp1" evidence="1">
    <location>
        <begin position="30"/>
        <end position="112"/>
    </location>
</feature>
<evidence type="ECO:0000313" key="2">
    <source>
        <dbReference type="EMBL" id="KUN72754.1"/>
    </source>
</evidence>
<evidence type="ECO:0008006" key="4">
    <source>
        <dbReference type="Google" id="ProtNLM"/>
    </source>
</evidence>
<dbReference type="EMBL" id="LMWU01000009">
    <property type="protein sequence ID" value="KUN72754.1"/>
    <property type="molecule type" value="Genomic_DNA"/>
</dbReference>
<gene>
    <name evidence="2" type="ORF">AQJ46_10085</name>
</gene>
<name>A0A101SF30_9ACTN</name>
<proteinExistence type="predicted"/>
<dbReference type="STRING" id="58343.AQJ46_10085"/>
<organism evidence="2 3">
    <name type="scientific">Streptomyces canus</name>
    <dbReference type="NCBI Taxonomy" id="58343"/>
    <lineage>
        <taxon>Bacteria</taxon>
        <taxon>Bacillati</taxon>
        <taxon>Actinomycetota</taxon>
        <taxon>Actinomycetes</taxon>
        <taxon>Kitasatosporales</taxon>
        <taxon>Streptomycetaceae</taxon>
        <taxon>Streptomyces</taxon>
        <taxon>Streptomyces aurantiacus group</taxon>
    </lineage>
</organism>
<sequence length="112" mass="11289">MFNRRKIAALSVLTGGILMTCVGITQAQAAAGPGTCTRDLFGFTCTQQITGVIPEDGVIPHQETCKPVEPVTLPAALGNGRARLGPEVTCASPALTAPDATGTAPEGTGLLG</sequence>
<dbReference type="RefSeq" id="WP_059205244.1">
    <property type="nucleotide sequence ID" value="NZ_KQ948658.1"/>
</dbReference>
<evidence type="ECO:0000256" key="1">
    <source>
        <dbReference type="SAM" id="SignalP"/>
    </source>
</evidence>
<protein>
    <recommendedName>
        <fullName evidence="4">Intersectin-EH binding protein Ibp1</fullName>
    </recommendedName>
</protein>
<feature type="signal peptide" evidence="1">
    <location>
        <begin position="1"/>
        <end position="29"/>
    </location>
</feature>
<comment type="caution">
    <text evidence="2">The sequence shown here is derived from an EMBL/GenBank/DDBJ whole genome shotgun (WGS) entry which is preliminary data.</text>
</comment>
<reference evidence="2 3" key="1">
    <citation type="submission" date="2015-10" db="EMBL/GenBank/DDBJ databases">
        <title>Draft genome sequence of Streptomyces canus DSM 40017, type strain for the species Streptomyces canus.</title>
        <authorList>
            <person name="Ruckert C."/>
            <person name="Winkler A."/>
            <person name="Kalinowski J."/>
            <person name="Kampfer P."/>
            <person name="Glaeser S."/>
        </authorList>
    </citation>
    <scope>NUCLEOTIDE SEQUENCE [LARGE SCALE GENOMIC DNA]</scope>
    <source>
        <strain evidence="2 3">DSM 40017</strain>
    </source>
</reference>
<dbReference type="AlphaFoldDB" id="A0A101SF30"/>
<evidence type="ECO:0000313" key="3">
    <source>
        <dbReference type="Proteomes" id="UP000053669"/>
    </source>
</evidence>
<keyword evidence="1" id="KW-0732">Signal</keyword>
<accession>A0A101SF30</accession>
<dbReference type="Proteomes" id="UP000053669">
    <property type="component" value="Unassembled WGS sequence"/>
</dbReference>